<evidence type="ECO:0000256" key="1">
    <source>
        <dbReference type="SAM" id="Phobius"/>
    </source>
</evidence>
<keyword evidence="3" id="KW-1185">Reference proteome</keyword>
<reference evidence="2 3" key="1">
    <citation type="submission" date="2016-10" db="EMBL/GenBank/DDBJ databases">
        <title>Paenibacillus species isolates.</title>
        <authorList>
            <person name="Beno S.M."/>
        </authorList>
    </citation>
    <scope>NUCLEOTIDE SEQUENCE [LARGE SCALE GENOMIC DNA]</scope>
    <source>
        <strain evidence="2 3">FSL H7-0744</strain>
    </source>
</reference>
<comment type="caution">
    <text evidence="2">The sequence shown here is derived from an EMBL/GenBank/DDBJ whole genome shotgun (WGS) entry which is preliminary data.</text>
</comment>
<feature type="transmembrane region" description="Helical" evidence="1">
    <location>
        <begin position="18"/>
        <end position="42"/>
    </location>
</feature>
<keyword evidence="1" id="KW-0812">Transmembrane</keyword>
<feature type="transmembrane region" description="Helical" evidence="1">
    <location>
        <begin position="324"/>
        <end position="343"/>
    </location>
</feature>
<proteinExistence type="predicted"/>
<protein>
    <recommendedName>
        <fullName evidence="4">ABC transporter permease</fullName>
    </recommendedName>
</protein>
<feature type="transmembrane region" description="Helical" evidence="1">
    <location>
        <begin position="198"/>
        <end position="218"/>
    </location>
</feature>
<evidence type="ECO:0000313" key="3">
    <source>
        <dbReference type="Proteomes" id="UP000187412"/>
    </source>
</evidence>
<accession>A0ABX3H8K0</accession>
<gene>
    <name evidence="2" type="ORF">BSK56_18780</name>
</gene>
<feature type="transmembrane region" description="Helical" evidence="1">
    <location>
        <begin position="246"/>
        <end position="272"/>
    </location>
</feature>
<evidence type="ECO:0008006" key="4">
    <source>
        <dbReference type="Google" id="ProtNLM"/>
    </source>
</evidence>
<name>A0ABX3H8K0_PAEBO</name>
<dbReference type="EMBL" id="MPTB01000024">
    <property type="protein sequence ID" value="OMD45710.1"/>
    <property type="molecule type" value="Genomic_DNA"/>
</dbReference>
<dbReference type="PANTHER" id="PTHR37305:SF1">
    <property type="entry name" value="MEMBRANE PROTEIN"/>
    <property type="match status" value="1"/>
</dbReference>
<feature type="transmembrane region" description="Helical" evidence="1">
    <location>
        <begin position="386"/>
        <end position="406"/>
    </location>
</feature>
<dbReference type="Proteomes" id="UP000187412">
    <property type="component" value="Unassembled WGS sequence"/>
</dbReference>
<dbReference type="RefSeq" id="WP_076112265.1">
    <property type="nucleotide sequence ID" value="NZ_MPTB01000024.1"/>
</dbReference>
<sequence length="412" mass="46362">MDILTRFELRKIMRRKSFFIGITLVIVVALLGVWALVSGAYITDKDGNDLKGLEAIPLRKEYNRQLAGPLTIEKIAAAVKDHQKVMHDPKNLNEKGELTNEAYVTYKEQSYQIDTLIRFAFSHSREYDHYIIDSMTPNTAKIFYQERLDKVKEYIDRDYTPGNASAKETAFFMRMNKSIPVPFQMDYVTGWENVFENLQFVLLISAFVIAIWLAPVFASEYQSGADAIILSSRYGRNKVIAAKLKAGLIVSLGLLAVGLGTYTLLMLGIFGFDGGSASVQMIKLFAPVPFTVFQTYLWAILIGSLACLIVGAVTLWLSSRMSTPFPVIIVIVILLIGPLFFPASKSSRLYNHMMNLLPGKMVDSITRVTEYEVYSVFAQQIPSYKFATGFAVIVIALLLPFTYRAFKNHQVI</sequence>
<dbReference type="PANTHER" id="PTHR37305">
    <property type="entry name" value="INTEGRAL MEMBRANE PROTEIN-RELATED"/>
    <property type="match status" value="1"/>
</dbReference>
<keyword evidence="1" id="KW-1133">Transmembrane helix</keyword>
<feature type="transmembrane region" description="Helical" evidence="1">
    <location>
        <begin position="292"/>
        <end position="317"/>
    </location>
</feature>
<evidence type="ECO:0000313" key="2">
    <source>
        <dbReference type="EMBL" id="OMD45710.1"/>
    </source>
</evidence>
<keyword evidence="1" id="KW-0472">Membrane</keyword>
<organism evidence="2 3">
    <name type="scientific">Paenibacillus borealis</name>
    <dbReference type="NCBI Taxonomy" id="160799"/>
    <lineage>
        <taxon>Bacteria</taxon>
        <taxon>Bacillati</taxon>
        <taxon>Bacillota</taxon>
        <taxon>Bacilli</taxon>
        <taxon>Bacillales</taxon>
        <taxon>Paenibacillaceae</taxon>
        <taxon>Paenibacillus</taxon>
    </lineage>
</organism>